<proteinExistence type="predicted"/>
<comment type="caution">
    <text evidence="1">The sequence shown here is derived from an EMBL/GenBank/DDBJ whole genome shotgun (WGS) entry which is preliminary data.</text>
</comment>
<evidence type="ECO:0000313" key="1">
    <source>
        <dbReference type="EMBL" id="OOQ60427.1"/>
    </source>
</evidence>
<evidence type="ECO:0008006" key="3">
    <source>
        <dbReference type="Google" id="ProtNLM"/>
    </source>
</evidence>
<protein>
    <recommendedName>
        <fullName evidence="3">SnoaL-like domain-containing protein</fullName>
    </recommendedName>
</protein>
<keyword evidence="2" id="KW-1185">Reference proteome</keyword>
<organism evidence="1 2">
    <name type="scientific">Mucilaginibacter pedocola</name>
    <dbReference type="NCBI Taxonomy" id="1792845"/>
    <lineage>
        <taxon>Bacteria</taxon>
        <taxon>Pseudomonadati</taxon>
        <taxon>Bacteroidota</taxon>
        <taxon>Sphingobacteriia</taxon>
        <taxon>Sphingobacteriales</taxon>
        <taxon>Sphingobacteriaceae</taxon>
        <taxon>Mucilaginibacter</taxon>
    </lineage>
</organism>
<dbReference type="InterPro" id="IPR032710">
    <property type="entry name" value="NTF2-like_dom_sf"/>
</dbReference>
<dbReference type="Pfam" id="PF07366">
    <property type="entry name" value="SnoaL"/>
    <property type="match status" value="1"/>
</dbReference>
<dbReference type="SUPFAM" id="SSF54427">
    <property type="entry name" value="NTF2-like"/>
    <property type="match status" value="1"/>
</dbReference>
<dbReference type="AlphaFoldDB" id="A0A1S9PHI6"/>
<dbReference type="EMBL" id="MBTF01000007">
    <property type="protein sequence ID" value="OOQ60427.1"/>
    <property type="molecule type" value="Genomic_DNA"/>
</dbReference>
<evidence type="ECO:0000313" key="2">
    <source>
        <dbReference type="Proteomes" id="UP000189739"/>
    </source>
</evidence>
<dbReference type="Gene3D" id="3.10.450.50">
    <property type="match status" value="1"/>
</dbReference>
<dbReference type="GO" id="GO:0030638">
    <property type="term" value="P:polyketide metabolic process"/>
    <property type="evidence" value="ECO:0007669"/>
    <property type="project" value="InterPro"/>
</dbReference>
<dbReference type="RefSeq" id="WP_078347713.1">
    <property type="nucleotide sequence ID" value="NZ_MBTF01000007.1"/>
</dbReference>
<name>A0A1S9PHI6_9SPHI</name>
<dbReference type="OrthoDB" id="9182871at2"/>
<dbReference type="Proteomes" id="UP000189739">
    <property type="component" value="Unassembled WGS sequence"/>
</dbReference>
<gene>
    <name evidence="1" type="ORF">BC343_25785</name>
</gene>
<sequence>MKKYLLILVTIIAACNNGPVKNAGQDKLERNKAVVLRSQGYINSKDFDKFLNKCAPGYREYFNGGPAMADLDSIKTVYGDGFTVFDIRGEDFKAYASGDTVLVTGTWSGKFVRPFHDTAPNNKTFKFDDVDIYVLNSEGRLASHRSTQGSAELFWQLGLLKTASK</sequence>
<dbReference type="STRING" id="1792845.BC343_25785"/>
<accession>A0A1S9PHI6</accession>
<reference evidence="1 2" key="1">
    <citation type="submission" date="2016-07" db="EMBL/GenBank/DDBJ databases">
        <title>Genomic analysis of zinc-resistant bacterium Mucilaginibacter pedocola TBZ30.</title>
        <authorList>
            <person name="Huang J."/>
            <person name="Tang J."/>
        </authorList>
    </citation>
    <scope>NUCLEOTIDE SEQUENCE [LARGE SCALE GENOMIC DNA]</scope>
    <source>
        <strain evidence="1 2">TBZ30</strain>
    </source>
</reference>
<dbReference type="PROSITE" id="PS51257">
    <property type="entry name" value="PROKAR_LIPOPROTEIN"/>
    <property type="match status" value="1"/>
</dbReference>
<dbReference type="InterPro" id="IPR009959">
    <property type="entry name" value="Cyclase_SnoaL-like"/>
</dbReference>